<comment type="subcellular location">
    <subcellularLocation>
        <location evidence="1 10">Cell outer membrane</location>
        <topology evidence="1 10">Multi-pass membrane protein</topology>
    </subcellularLocation>
</comment>
<evidence type="ECO:0000256" key="9">
    <source>
        <dbReference type="ARBA" id="ARBA00023237"/>
    </source>
</evidence>
<feature type="domain" description="TonB-dependent receptor-like beta-barrel" evidence="13">
    <location>
        <begin position="259"/>
        <end position="680"/>
    </location>
</feature>
<evidence type="ECO:0000259" key="14">
    <source>
        <dbReference type="Pfam" id="PF07715"/>
    </source>
</evidence>
<proteinExistence type="inferred from homology"/>
<keyword evidence="9 10" id="KW-0998">Cell outer membrane</keyword>
<dbReference type="PROSITE" id="PS52016">
    <property type="entry name" value="TONB_DEPENDENT_REC_3"/>
    <property type="match status" value="1"/>
</dbReference>
<evidence type="ECO:0000256" key="7">
    <source>
        <dbReference type="ARBA" id="ARBA00023136"/>
    </source>
</evidence>
<evidence type="ECO:0000256" key="10">
    <source>
        <dbReference type="PROSITE-ProRule" id="PRU01360"/>
    </source>
</evidence>
<dbReference type="InterPro" id="IPR010105">
    <property type="entry name" value="TonB_sidphr_rcpt"/>
</dbReference>
<evidence type="ECO:0000313" key="15">
    <source>
        <dbReference type="EMBL" id="MFC3034647.1"/>
    </source>
</evidence>
<keyword evidence="3 10" id="KW-0813">Transport</keyword>
<evidence type="ECO:0000256" key="5">
    <source>
        <dbReference type="ARBA" id="ARBA00022692"/>
    </source>
</evidence>
<name>A0ABV7CPQ4_9GAMM</name>
<evidence type="ECO:0000256" key="11">
    <source>
        <dbReference type="RuleBase" id="RU003357"/>
    </source>
</evidence>
<feature type="chain" id="PRO_5047459859" evidence="12">
    <location>
        <begin position="29"/>
        <end position="712"/>
    </location>
</feature>
<evidence type="ECO:0000256" key="2">
    <source>
        <dbReference type="ARBA" id="ARBA00009810"/>
    </source>
</evidence>
<keyword evidence="4 10" id="KW-1134">Transmembrane beta strand</keyword>
<sequence>MTHRKLGIRTTTLVYSAVLTALSPLAWAEAGDENIEVIQIRGEAISKGYTSGEASIGSKGVASIKETPHSISVVTEQRIQDQRLIKLDDALGSVNGARVMANNQGRSSVLVRGYELDEYLIDGLSVPLSSLHGNLPDMAMFERVEVMKGPAGLFGGTGEPGGTVNLIRKRGKEEFDLSTSATLGSWNTRAFMLDVTDALTADKSIRGRFVYSMQDRESFVDVVAEDTDLFYGVLDFSLTDNTELSISFNRETKDMVPSNGVPTYTNTAPNAPEYAEFIDLPRSTFYGSKDNYFTSTANDLFIGLEHWFSNSTKLKFTSRVSQFESDFEYLYSYAEVPKGGNQVELAGINMDYEQETKSFDLHLVSLFELNNLTSSVVIGVDYRNDDTLQERGNGSTDQVVDLFNPNHDLARATYRTTLTDAHPVEKGLYIQSRLNLFEDAIFVLGGRLASFEKPVIESNARGSTAQEESISGQFIPNLGFVYNITDEHSFYMSHSEIFSPHGTLDPETNEFFAPRESKQFEIGLKSELAAGAINATVNYFDLVDTNNISARRTREGIVYTPLRDTEIHGAEFEVSGNVFNNLEVYAGYSFTRTKFRADALRSAVYSTATPKHQFSSIFQYTLAAFGLPELRLGYGFKFMSDFYSDGYYQKVMQPSYAVHDLYAKYSVTKHVDIALKVNNLTDKHYYNRVGVESLFNFFGEPRNYSLTASYHF</sequence>
<evidence type="ECO:0000256" key="8">
    <source>
        <dbReference type="ARBA" id="ARBA00023170"/>
    </source>
</evidence>
<dbReference type="SUPFAM" id="SSF56935">
    <property type="entry name" value="Porins"/>
    <property type="match status" value="1"/>
</dbReference>
<dbReference type="InterPro" id="IPR036942">
    <property type="entry name" value="Beta-barrel_TonB_sf"/>
</dbReference>
<dbReference type="Pfam" id="PF07715">
    <property type="entry name" value="Plug"/>
    <property type="match status" value="1"/>
</dbReference>
<dbReference type="NCBIfam" id="TIGR01783">
    <property type="entry name" value="TonB-siderophor"/>
    <property type="match status" value="1"/>
</dbReference>
<evidence type="ECO:0000256" key="1">
    <source>
        <dbReference type="ARBA" id="ARBA00004571"/>
    </source>
</evidence>
<accession>A0ABV7CPQ4</accession>
<dbReference type="InterPro" id="IPR000531">
    <property type="entry name" value="Beta-barrel_TonB"/>
</dbReference>
<comment type="caution">
    <text evidence="15">The sequence shown here is derived from an EMBL/GenBank/DDBJ whole genome shotgun (WGS) entry which is preliminary data.</text>
</comment>
<dbReference type="InterPro" id="IPR039426">
    <property type="entry name" value="TonB-dep_rcpt-like"/>
</dbReference>
<reference evidence="16" key="1">
    <citation type="journal article" date="2019" name="Int. J. Syst. Evol. Microbiol.">
        <title>The Global Catalogue of Microorganisms (GCM) 10K type strain sequencing project: providing services to taxonomists for standard genome sequencing and annotation.</title>
        <authorList>
            <consortium name="The Broad Institute Genomics Platform"/>
            <consortium name="The Broad Institute Genome Sequencing Center for Infectious Disease"/>
            <person name="Wu L."/>
            <person name="Ma J."/>
        </authorList>
    </citation>
    <scope>NUCLEOTIDE SEQUENCE [LARGE SCALE GENOMIC DNA]</scope>
    <source>
        <strain evidence="16">KCTC 42730</strain>
    </source>
</reference>
<dbReference type="Gene3D" id="2.40.170.20">
    <property type="entry name" value="TonB-dependent receptor, beta-barrel domain"/>
    <property type="match status" value="1"/>
</dbReference>
<dbReference type="PANTHER" id="PTHR32552">
    <property type="entry name" value="FERRICHROME IRON RECEPTOR-RELATED"/>
    <property type="match status" value="1"/>
</dbReference>
<dbReference type="CDD" id="cd01347">
    <property type="entry name" value="ligand_gated_channel"/>
    <property type="match status" value="1"/>
</dbReference>
<evidence type="ECO:0000256" key="4">
    <source>
        <dbReference type="ARBA" id="ARBA00022452"/>
    </source>
</evidence>
<keyword evidence="5 10" id="KW-0812">Transmembrane</keyword>
<comment type="similarity">
    <text evidence="2 10 11">Belongs to the TonB-dependent receptor family.</text>
</comment>
<keyword evidence="12" id="KW-0732">Signal</keyword>
<dbReference type="Proteomes" id="UP001595453">
    <property type="component" value="Unassembled WGS sequence"/>
</dbReference>
<protein>
    <submittedName>
        <fullName evidence="15">TonB-dependent siderophore receptor</fullName>
    </submittedName>
</protein>
<evidence type="ECO:0000256" key="6">
    <source>
        <dbReference type="ARBA" id="ARBA00023077"/>
    </source>
</evidence>
<keyword evidence="7 10" id="KW-0472">Membrane</keyword>
<evidence type="ECO:0000259" key="13">
    <source>
        <dbReference type="Pfam" id="PF00593"/>
    </source>
</evidence>
<evidence type="ECO:0000256" key="12">
    <source>
        <dbReference type="SAM" id="SignalP"/>
    </source>
</evidence>
<feature type="domain" description="TonB-dependent receptor plug" evidence="14">
    <location>
        <begin position="64"/>
        <end position="163"/>
    </location>
</feature>
<dbReference type="InterPro" id="IPR037066">
    <property type="entry name" value="Plug_dom_sf"/>
</dbReference>
<dbReference type="EMBL" id="JBHRSD010000046">
    <property type="protein sequence ID" value="MFC3034647.1"/>
    <property type="molecule type" value="Genomic_DNA"/>
</dbReference>
<dbReference type="PANTHER" id="PTHR32552:SF74">
    <property type="entry name" value="HYDROXAMATE SIDEROPHORE RECEPTOR FHUE"/>
    <property type="match status" value="1"/>
</dbReference>
<keyword evidence="8 15" id="KW-0675">Receptor</keyword>
<organism evidence="15 16">
    <name type="scientific">Pseudoalteromonas fenneropenaei</name>
    <dbReference type="NCBI Taxonomy" id="1737459"/>
    <lineage>
        <taxon>Bacteria</taxon>
        <taxon>Pseudomonadati</taxon>
        <taxon>Pseudomonadota</taxon>
        <taxon>Gammaproteobacteria</taxon>
        <taxon>Alteromonadales</taxon>
        <taxon>Pseudoalteromonadaceae</taxon>
        <taxon>Pseudoalteromonas</taxon>
    </lineage>
</organism>
<dbReference type="InterPro" id="IPR012910">
    <property type="entry name" value="Plug_dom"/>
</dbReference>
<dbReference type="RefSeq" id="WP_377128335.1">
    <property type="nucleotide sequence ID" value="NZ_JBHRSD010000046.1"/>
</dbReference>
<feature type="signal peptide" evidence="12">
    <location>
        <begin position="1"/>
        <end position="28"/>
    </location>
</feature>
<keyword evidence="6 11" id="KW-0798">TonB box</keyword>
<keyword evidence="16" id="KW-1185">Reference proteome</keyword>
<gene>
    <name evidence="15" type="ORF">ACFOEE_19265</name>
</gene>
<evidence type="ECO:0000313" key="16">
    <source>
        <dbReference type="Proteomes" id="UP001595453"/>
    </source>
</evidence>
<evidence type="ECO:0000256" key="3">
    <source>
        <dbReference type="ARBA" id="ARBA00022448"/>
    </source>
</evidence>
<dbReference type="Pfam" id="PF00593">
    <property type="entry name" value="TonB_dep_Rec_b-barrel"/>
    <property type="match status" value="1"/>
</dbReference>
<dbReference type="Gene3D" id="2.170.130.10">
    <property type="entry name" value="TonB-dependent receptor, plug domain"/>
    <property type="match status" value="1"/>
</dbReference>